<protein>
    <submittedName>
        <fullName evidence="2">Asp23/Gls24 family envelope stress response protein</fullName>
    </submittedName>
</protein>
<evidence type="ECO:0000313" key="2">
    <source>
        <dbReference type="EMBL" id="MCC3298166.1"/>
    </source>
</evidence>
<name>A0A9X1SD01_9MICC</name>
<evidence type="ECO:0000256" key="1">
    <source>
        <dbReference type="SAM" id="MobiDB-lite"/>
    </source>
</evidence>
<accession>A0A9X1SD01</accession>
<evidence type="ECO:0000313" key="3">
    <source>
        <dbReference type="Proteomes" id="UP001139158"/>
    </source>
</evidence>
<feature type="region of interest" description="Disordered" evidence="1">
    <location>
        <begin position="1"/>
        <end position="25"/>
    </location>
</feature>
<dbReference type="RefSeq" id="WP_227896032.1">
    <property type="nucleotide sequence ID" value="NZ_CP099466.1"/>
</dbReference>
<comment type="caution">
    <text evidence="2">The sequence shown here is derived from an EMBL/GenBank/DDBJ whole genome shotgun (WGS) entry which is preliminary data.</text>
</comment>
<keyword evidence="3" id="KW-1185">Reference proteome</keyword>
<organism evidence="2 3">
    <name type="scientific">Arthrobacter caoxuetaonis</name>
    <dbReference type="NCBI Taxonomy" id="2886935"/>
    <lineage>
        <taxon>Bacteria</taxon>
        <taxon>Bacillati</taxon>
        <taxon>Actinomycetota</taxon>
        <taxon>Actinomycetes</taxon>
        <taxon>Micrococcales</taxon>
        <taxon>Micrococcaceae</taxon>
        <taxon>Arthrobacter</taxon>
    </lineage>
</organism>
<reference evidence="2" key="1">
    <citation type="submission" date="2021-10" db="EMBL/GenBank/DDBJ databases">
        <title>Novel species in genus Arthrobacter.</title>
        <authorList>
            <person name="Liu Y."/>
        </authorList>
    </citation>
    <scope>NUCLEOTIDE SEQUENCE</scope>
    <source>
        <strain evidence="2">Zg-Y453</strain>
    </source>
</reference>
<sequence length="134" mass="14381">MTTAQVQAARRPRRDVGDRGSTSMSRKVLEKIAAQVARDETQAGGTSGGFLGMGARADFGARPDATVELAGNIASLKVTAGLPYPLPLRRATDQLRQRIAERVTELTGVQVRQVDITVAWLLPRNGSSGQRKLL</sequence>
<dbReference type="AlphaFoldDB" id="A0A9X1SD01"/>
<dbReference type="Proteomes" id="UP001139158">
    <property type="component" value="Unassembled WGS sequence"/>
</dbReference>
<gene>
    <name evidence="2" type="ORF">LJ757_10150</name>
</gene>
<dbReference type="EMBL" id="JAJFZV010000009">
    <property type="protein sequence ID" value="MCC3298166.1"/>
    <property type="molecule type" value="Genomic_DNA"/>
</dbReference>
<proteinExistence type="predicted"/>